<feature type="transmembrane region" description="Helical" evidence="2">
    <location>
        <begin position="160"/>
        <end position="181"/>
    </location>
</feature>
<organism evidence="3 4">
    <name type="scientific">Colletotrichum karsti</name>
    <dbReference type="NCBI Taxonomy" id="1095194"/>
    <lineage>
        <taxon>Eukaryota</taxon>
        <taxon>Fungi</taxon>
        <taxon>Dikarya</taxon>
        <taxon>Ascomycota</taxon>
        <taxon>Pezizomycotina</taxon>
        <taxon>Sordariomycetes</taxon>
        <taxon>Hypocreomycetidae</taxon>
        <taxon>Glomerellales</taxon>
        <taxon>Glomerellaceae</taxon>
        <taxon>Colletotrichum</taxon>
        <taxon>Colletotrichum boninense species complex</taxon>
    </lineage>
</organism>
<gene>
    <name evidence="3" type="ORF">CkaCkLH20_03963</name>
</gene>
<keyword evidence="4" id="KW-1185">Reference proteome</keyword>
<name>A0A9P6IB05_9PEZI</name>
<accession>A0A9P6IB05</accession>
<dbReference type="PANTHER" id="PTHR35394:SF5">
    <property type="entry name" value="DUF3176 DOMAIN-CONTAINING PROTEIN"/>
    <property type="match status" value="1"/>
</dbReference>
<keyword evidence="2" id="KW-0812">Transmembrane</keyword>
<dbReference type="GeneID" id="62159756"/>
<keyword evidence="2" id="KW-0472">Membrane</keyword>
<reference evidence="3" key="2">
    <citation type="submission" date="2020-11" db="EMBL/GenBank/DDBJ databases">
        <title>Whole genome sequencing of Colletotrichum sp.</title>
        <authorList>
            <person name="Li H."/>
        </authorList>
    </citation>
    <scope>NUCLEOTIDE SEQUENCE</scope>
    <source>
        <strain evidence="3">CkLH20</strain>
    </source>
</reference>
<feature type="compositionally biased region" description="Basic and acidic residues" evidence="1">
    <location>
        <begin position="14"/>
        <end position="29"/>
    </location>
</feature>
<feature type="region of interest" description="Disordered" evidence="1">
    <location>
        <begin position="1"/>
        <end position="61"/>
    </location>
</feature>
<evidence type="ECO:0000313" key="3">
    <source>
        <dbReference type="EMBL" id="KAF9878471.1"/>
    </source>
</evidence>
<dbReference type="EMBL" id="JAATWM020000010">
    <property type="protein sequence ID" value="KAF9878471.1"/>
    <property type="molecule type" value="Genomic_DNA"/>
</dbReference>
<reference evidence="3" key="1">
    <citation type="submission" date="2020-03" db="EMBL/GenBank/DDBJ databases">
        <authorList>
            <person name="He L."/>
        </authorList>
    </citation>
    <scope>NUCLEOTIDE SEQUENCE</scope>
    <source>
        <strain evidence="3">CkLH20</strain>
    </source>
</reference>
<dbReference type="InterPro" id="IPR021514">
    <property type="entry name" value="DUF3176"/>
</dbReference>
<proteinExistence type="predicted"/>
<feature type="transmembrane region" description="Helical" evidence="2">
    <location>
        <begin position="126"/>
        <end position="148"/>
    </location>
</feature>
<dbReference type="Proteomes" id="UP000781932">
    <property type="component" value="Unassembled WGS sequence"/>
</dbReference>
<keyword evidence="2" id="KW-1133">Transmembrane helix</keyword>
<feature type="compositionally biased region" description="Polar residues" evidence="1">
    <location>
        <begin position="30"/>
        <end position="47"/>
    </location>
</feature>
<feature type="transmembrane region" description="Helical" evidence="2">
    <location>
        <begin position="631"/>
        <end position="651"/>
    </location>
</feature>
<comment type="caution">
    <text evidence="3">The sequence shown here is derived from an EMBL/GenBank/DDBJ whole genome shotgun (WGS) entry which is preliminary data.</text>
</comment>
<protein>
    <submittedName>
        <fullName evidence="3">Uncharacterized protein</fullName>
    </submittedName>
</protein>
<evidence type="ECO:0000313" key="4">
    <source>
        <dbReference type="Proteomes" id="UP000781932"/>
    </source>
</evidence>
<dbReference type="OrthoDB" id="5376804at2759"/>
<dbReference type="AlphaFoldDB" id="A0A9P6IB05"/>
<evidence type="ECO:0000256" key="1">
    <source>
        <dbReference type="SAM" id="MobiDB-lite"/>
    </source>
</evidence>
<dbReference type="Pfam" id="PF11374">
    <property type="entry name" value="DUF3176"/>
    <property type="match status" value="1"/>
</dbReference>
<dbReference type="RefSeq" id="XP_038747932.1">
    <property type="nucleotide sequence ID" value="XM_038886682.1"/>
</dbReference>
<dbReference type="PANTHER" id="PTHR35394">
    <property type="entry name" value="DUF3176 DOMAIN-CONTAINING PROTEIN"/>
    <property type="match status" value="1"/>
</dbReference>
<sequence length="735" mass="81692">MEANSSQCPLLGEDQIRETDNNVRDDRHTAPTTPDGSPSSSRTTDQPSVREEMEEFDASTQETSFWYRRRTRNDNSPTGISREDTAAWSLFTRDVDSVAPSEPEIVFDPVSYWDLRKLNTFIMWQLEVFSLVISMASFAGIVVLLAMYDGKPQPGFASRISINALIAIFSTVLKATLLFVVSEVMGQLKWKWIETPRPVRDIEYFINAGAGLGGSLKFLFFTWKPILAILGAVIVIASAAIGPFSQQSSATYPCDELDSSSIAKVNISHIIEGEMAPEMRGIATKGLVFGGSDTSAACDTGNCTFASYESIGICSSCYHAADDTKSFDENESDLTVGWPSSTDGFNSSYALRMKTAFQPMWEPENSNSTTERRVTEALLGVNTTISTIMITTNNDTPNSVTERPAHDLNEHLRILAVDCTMYPCVRNYSGRVKNGNFRELVTHQTPLPLVSRMEYRNNTPYEYYGDFVEFTDPCFFKNQWWTASNITMASSYQHKTPTADDNAFNQLTWRLNGKMAKIPTKCSRMISAETYGSIQKFIDTNIKASCSVSGTDDDLKRGLKTVDCGDKWWINSVFNDGQASLTSVDAAFDDMATAITSLIRVNGLSYDRKPHAYAYGSINQGAVCIKASWPWLIYPGSLLVLTMALFMTTYVTSMMERRERPVWKSSVLPLIFYYIKSEGANLRDTDAGGNKQVCLLQLLELEEVAKNTIVRFDNDTDAPGFVAEEGEKGPSNNVP</sequence>
<feature type="transmembrane region" description="Helical" evidence="2">
    <location>
        <begin position="226"/>
        <end position="244"/>
    </location>
</feature>
<evidence type="ECO:0000256" key="2">
    <source>
        <dbReference type="SAM" id="Phobius"/>
    </source>
</evidence>